<accession>A0A4Q9FJ88</accession>
<protein>
    <submittedName>
        <fullName evidence="2">Uncharacterized protein</fullName>
    </submittedName>
</protein>
<dbReference type="EMBL" id="SIRS01000007">
    <property type="protein sequence ID" value="TBN13189.1"/>
    <property type="molecule type" value="Genomic_DNA"/>
</dbReference>
<evidence type="ECO:0000313" key="3">
    <source>
        <dbReference type="Proteomes" id="UP000292372"/>
    </source>
</evidence>
<proteinExistence type="predicted"/>
<dbReference type="OrthoDB" id="1426903at2"/>
<name>A0A4Q9FJ88_9FLAO</name>
<feature type="signal peptide" evidence="1">
    <location>
        <begin position="1"/>
        <end position="23"/>
    </location>
</feature>
<sequence length="251" mass="29167">MKNQKNLALTCVLFCLSICMSFAQQMYVVFQDNVKPSKMLEYEKAVKAFNDSCTEHNVDAEWYAAAQDDFTYYYITPIENMAELDKRPMKAMAEAMGDKFQEMITNLDKCATASGSYIMYKVDDLSYKAPEGTDMTDQNHRVWYELHYQAENKDKVKEGMKAIKAMFEEKGSKEYYNIYHSGFGTMENFYLVSVAAKDGIDSETRAKANQDVLGPDRYDTFNKLLAYLDEWVEHRGRMRPDLSYMPKKEEQ</sequence>
<gene>
    <name evidence="2" type="ORF">EYD46_16985</name>
</gene>
<reference evidence="2 3" key="1">
    <citation type="journal article" date="2015" name="Int. J. Syst. Evol. Microbiol.">
        <title>Hyunsoonleella pacifica sp. nov., isolated from seawater of South Pacific Gyre.</title>
        <authorList>
            <person name="Gao X."/>
            <person name="Zhang Z."/>
            <person name="Dai X."/>
            <person name="Zhang X.H."/>
        </authorList>
    </citation>
    <scope>NUCLEOTIDE SEQUENCE [LARGE SCALE GENOMIC DNA]</scope>
    <source>
        <strain evidence="2 3">SW033</strain>
    </source>
</reference>
<dbReference type="AlphaFoldDB" id="A0A4Q9FJ88"/>
<dbReference type="RefSeq" id="WP_130938362.1">
    <property type="nucleotide sequence ID" value="NZ_BMEE01000007.1"/>
</dbReference>
<feature type="chain" id="PRO_5020439400" evidence="1">
    <location>
        <begin position="24"/>
        <end position="251"/>
    </location>
</feature>
<evidence type="ECO:0000256" key="1">
    <source>
        <dbReference type="SAM" id="SignalP"/>
    </source>
</evidence>
<evidence type="ECO:0000313" key="2">
    <source>
        <dbReference type="EMBL" id="TBN13189.1"/>
    </source>
</evidence>
<keyword evidence="3" id="KW-1185">Reference proteome</keyword>
<dbReference type="Proteomes" id="UP000292372">
    <property type="component" value="Unassembled WGS sequence"/>
</dbReference>
<keyword evidence="1" id="KW-0732">Signal</keyword>
<comment type="caution">
    <text evidence="2">The sequence shown here is derived from an EMBL/GenBank/DDBJ whole genome shotgun (WGS) entry which is preliminary data.</text>
</comment>
<organism evidence="2 3">
    <name type="scientific">Hyunsoonleella pacifica</name>
    <dbReference type="NCBI Taxonomy" id="1080224"/>
    <lineage>
        <taxon>Bacteria</taxon>
        <taxon>Pseudomonadati</taxon>
        <taxon>Bacteroidota</taxon>
        <taxon>Flavobacteriia</taxon>
        <taxon>Flavobacteriales</taxon>
        <taxon>Flavobacteriaceae</taxon>
    </lineage>
</organism>